<dbReference type="AlphaFoldDB" id="A0A844HSE2"/>
<organism evidence="1 2">
    <name type="scientific">Paracoccus litorisediminis</name>
    <dbReference type="NCBI Taxonomy" id="2006130"/>
    <lineage>
        <taxon>Bacteria</taxon>
        <taxon>Pseudomonadati</taxon>
        <taxon>Pseudomonadota</taxon>
        <taxon>Alphaproteobacteria</taxon>
        <taxon>Rhodobacterales</taxon>
        <taxon>Paracoccaceae</taxon>
        <taxon>Paracoccus</taxon>
    </lineage>
</organism>
<proteinExistence type="predicted"/>
<dbReference type="OrthoDB" id="10012841at2"/>
<dbReference type="RefSeq" id="WP_155041067.1">
    <property type="nucleotide sequence ID" value="NZ_WMIG01000013.1"/>
</dbReference>
<dbReference type="EMBL" id="WMIG01000013">
    <property type="protein sequence ID" value="MTH61125.1"/>
    <property type="molecule type" value="Genomic_DNA"/>
</dbReference>
<protein>
    <submittedName>
        <fullName evidence="1">Uncharacterized protein</fullName>
    </submittedName>
</protein>
<name>A0A844HSE2_9RHOB</name>
<sequence length="113" mass="12875">MRSERSVEEILDAVRTAASETAPDWETRCGRIMSALGLDFGQDGLEMDMAVRSEALRALRLAEHDQIDLLHVCRGYIKETDDPGKIRMRTMRADAVEQRLKDTRAAIRRVMVE</sequence>
<keyword evidence="2" id="KW-1185">Reference proteome</keyword>
<accession>A0A844HSE2</accession>
<gene>
    <name evidence="1" type="ORF">GL300_18100</name>
</gene>
<evidence type="ECO:0000313" key="1">
    <source>
        <dbReference type="EMBL" id="MTH61125.1"/>
    </source>
</evidence>
<dbReference type="Proteomes" id="UP000449846">
    <property type="component" value="Unassembled WGS sequence"/>
</dbReference>
<comment type="caution">
    <text evidence="1">The sequence shown here is derived from an EMBL/GenBank/DDBJ whole genome shotgun (WGS) entry which is preliminary data.</text>
</comment>
<reference evidence="1 2" key="1">
    <citation type="submission" date="2019-11" db="EMBL/GenBank/DDBJ databases">
        <authorList>
            <person name="Dong K."/>
        </authorList>
    </citation>
    <scope>NUCLEOTIDE SEQUENCE [LARGE SCALE GENOMIC DNA]</scope>
    <source>
        <strain evidence="1 2">NBRC 112902</strain>
    </source>
</reference>
<evidence type="ECO:0000313" key="2">
    <source>
        <dbReference type="Proteomes" id="UP000449846"/>
    </source>
</evidence>